<name>A0ABT4ZQ60_9CYAN</name>
<dbReference type="EMBL" id="JAQMTI010000108">
    <property type="protein sequence ID" value="MDB9441439.1"/>
    <property type="molecule type" value="Genomic_DNA"/>
</dbReference>
<keyword evidence="2" id="KW-1185">Reference proteome</keyword>
<accession>A0ABT4ZQ60</accession>
<sequence>MLNEIIAIYAITDDLLKAIGHEEDSRRVMSDAEIITTAICAAMYFNGNHSKACIYMQEHGLIPNMLDKSRFNRRLHGVFMLMNDLFHQMGMILKEISDDIEYL</sequence>
<reference evidence="1 2" key="1">
    <citation type="submission" date="2023-01" db="EMBL/GenBank/DDBJ databases">
        <title>Genomes from the Australian National Cyanobacteria Reference Collection.</title>
        <authorList>
            <person name="Willis A."/>
            <person name="Lee E.M.F."/>
        </authorList>
    </citation>
    <scope>NUCLEOTIDE SEQUENCE [LARGE SCALE GENOMIC DNA]</scope>
    <source>
        <strain evidence="1 2">CS-549</strain>
    </source>
</reference>
<gene>
    <name evidence="1" type="ORF">PN497_08720</name>
</gene>
<comment type="caution">
    <text evidence="1">The sequence shown here is derived from an EMBL/GenBank/DDBJ whole genome shotgun (WGS) entry which is preliminary data.</text>
</comment>
<protein>
    <submittedName>
        <fullName evidence="1">IS982 family transposase</fullName>
    </submittedName>
</protein>
<dbReference type="Proteomes" id="UP001211711">
    <property type="component" value="Unassembled WGS sequence"/>
</dbReference>
<evidence type="ECO:0000313" key="2">
    <source>
        <dbReference type="Proteomes" id="UP001211711"/>
    </source>
</evidence>
<feature type="non-terminal residue" evidence="1">
    <location>
        <position position="103"/>
    </location>
</feature>
<organism evidence="1 2">
    <name type="scientific">Sphaerospermopsis kisseleviana CS-549</name>
    <dbReference type="NCBI Taxonomy" id="3021783"/>
    <lineage>
        <taxon>Bacteria</taxon>
        <taxon>Bacillati</taxon>
        <taxon>Cyanobacteriota</taxon>
        <taxon>Cyanophyceae</taxon>
        <taxon>Nostocales</taxon>
        <taxon>Aphanizomenonaceae</taxon>
        <taxon>Sphaerospermopsis</taxon>
        <taxon>Sphaerospermopsis kisseleviana</taxon>
    </lineage>
</organism>
<evidence type="ECO:0000313" key="1">
    <source>
        <dbReference type="EMBL" id="MDB9441439.1"/>
    </source>
</evidence>
<proteinExistence type="predicted"/>